<comment type="caution">
    <text evidence="8">The sequence shown here is derived from an EMBL/GenBank/DDBJ whole genome shotgun (WGS) entry which is preliminary data.</text>
</comment>
<evidence type="ECO:0000256" key="3">
    <source>
        <dbReference type="ARBA" id="ARBA00023082"/>
    </source>
</evidence>
<dbReference type="OrthoDB" id="7041663at2"/>
<evidence type="ECO:0000256" key="1">
    <source>
        <dbReference type="ARBA" id="ARBA00010641"/>
    </source>
</evidence>
<dbReference type="InterPro" id="IPR007627">
    <property type="entry name" value="RNA_pol_sigma70_r2"/>
</dbReference>
<dbReference type="AlphaFoldDB" id="A0A101KRI8"/>
<dbReference type="InterPro" id="IPR013324">
    <property type="entry name" value="RNA_pol_sigma_r3/r4-like"/>
</dbReference>
<evidence type="ECO:0000313" key="8">
    <source>
        <dbReference type="EMBL" id="KUM25620.1"/>
    </source>
</evidence>
<dbReference type="PANTHER" id="PTHR43133">
    <property type="entry name" value="RNA POLYMERASE ECF-TYPE SIGMA FACTO"/>
    <property type="match status" value="1"/>
</dbReference>
<protein>
    <submittedName>
        <fullName evidence="8">RNA polymerase subunit sigma</fullName>
    </submittedName>
</protein>
<dbReference type="Gene3D" id="1.10.1740.10">
    <property type="match status" value="1"/>
</dbReference>
<keyword evidence="5" id="KW-0804">Transcription</keyword>
<dbReference type="Proteomes" id="UP000053176">
    <property type="component" value="Unassembled WGS sequence"/>
</dbReference>
<evidence type="ECO:0000256" key="2">
    <source>
        <dbReference type="ARBA" id="ARBA00023015"/>
    </source>
</evidence>
<dbReference type="GO" id="GO:0003677">
    <property type="term" value="F:DNA binding"/>
    <property type="evidence" value="ECO:0007669"/>
    <property type="project" value="UniProtKB-KW"/>
</dbReference>
<comment type="similarity">
    <text evidence="1">Belongs to the sigma-70 factor family. ECF subfamily.</text>
</comment>
<feature type="domain" description="RNA polymerase sigma factor 70 region 4 type 2" evidence="7">
    <location>
        <begin position="155"/>
        <end position="207"/>
    </location>
</feature>
<dbReference type="InterPro" id="IPR036388">
    <property type="entry name" value="WH-like_DNA-bd_sf"/>
</dbReference>
<dbReference type="PANTHER" id="PTHR43133:SF58">
    <property type="entry name" value="ECF RNA POLYMERASE SIGMA FACTOR SIGD"/>
    <property type="match status" value="1"/>
</dbReference>
<evidence type="ECO:0000313" key="9">
    <source>
        <dbReference type="Proteomes" id="UP000053176"/>
    </source>
</evidence>
<accession>A0A101KRI8</accession>
<keyword evidence="4" id="KW-0238">DNA-binding</keyword>
<dbReference type="InterPro" id="IPR013249">
    <property type="entry name" value="RNA_pol_sigma70_r4_t2"/>
</dbReference>
<dbReference type="CDD" id="cd06171">
    <property type="entry name" value="Sigma70_r4"/>
    <property type="match status" value="1"/>
</dbReference>
<dbReference type="Pfam" id="PF04542">
    <property type="entry name" value="Sigma70_r2"/>
    <property type="match status" value="1"/>
</dbReference>
<gene>
    <name evidence="8" type="ORF">AU467_25845</name>
</gene>
<dbReference type="NCBIfam" id="TIGR02937">
    <property type="entry name" value="sigma70-ECF"/>
    <property type="match status" value="1"/>
</dbReference>
<reference evidence="8 9" key="1">
    <citation type="submission" date="2015-12" db="EMBL/GenBank/DDBJ databases">
        <title>Draft genome sequence of Mesorhizobium sp. UFLA 01-765, a multitolerant efficient symbiont and plant-growth promoting strain isolated from Zn-mining soil using Leucaena leucocephala as a trap plant.</title>
        <authorList>
            <person name="Rangel W.M."/>
            <person name="Thijs S."/>
            <person name="Longatti S.M."/>
            <person name="Moreira F.M."/>
            <person name="Weyens N."/>
            <person name="Vangronsveld J."/>
            <person name="Van Hamme J.D."/>
            <person name="Bottos E.M."/>
            <person name="Rineau F."/>
        </authorList>
    </citation>
    <scope>NUCLEOTIDE SEQUENCE [LARGE SCALE GENOMIC DNA]</scope>
    <source>
        <strain evidence="8 9">UFLA 01-765</strain>
    </source>
</reference>
<dbReference type="SUPFAM" id="SSF88946">
    <property type="entry name" value="Sigma2 domain of RNA polymerase sigma factors"/>
    <property type="match status" value="1"/>
</dbReference>
<dbReference type="SUPFAM" id="SSF88659">
    <property type="entry name" value="Sigma3 and sigma4 domains of RNA polymerase sigma factors"/>
    <property type="match status" value="1"/>
</dbReference>
<dbReference type="Pfam" id="PF08281">
    <property type="entry name" value="Sigma70_r4_2"/>
    <property type="match status" value="1"/>
</dbReference>
<name>A0A101KRI8_RHILI</name>
<evidence type="ECO:0000259" key="6">
    <source>
        <dbReference type="Pfam" id="PF04542"/>
    </source>
</evidence>
<sequence length="217" mass="24851">MVIEPRNNVSHLRLVHGNGLRNSTSREDVGQFSRAIPDIDWAILMARAQDGDAKAYLRLLEKITPYLRVLASRCQQNPQDIEDAVQDVLLTVHAIRHTYDPARPFGPWLVSIAHRRFVDRLRRQGRLRARETPLTSEHETFVEHRANIEESLDCDELESAIRVLPPRQQEAIRLLKLKEMSLKEAARASGMSIVSLKVATHRALKSLRKMLGDRQDT</sequence>
<keyword evidence="2" id="KW-0805">Transcription regulation</keyword>
<keyword evidence="3" id="KW-0731">Sigma factor</keyword>
<dbReference type="EMBL" id="LPWA01000116">
    <property type="protein sequence ID" value="KUM25620.1"/>
    <property type="molecule type" value="Genomic_DNA"/>
</dbReference>
<evidence type="ECO:0000256" key="4">
    <source>
        <dbReference type="ARBA" id="ARBA00023125"/>
    </source>
</evidence>
<dbReference type="InterPro" id="IPR013325">
    <property type="entry name" value="RNA_pol_sigma_r2"/>
</dbReference>
<proteinExistence type="inferred from homology"/>
<evidence type="ECO:0000259" key="7">
    <source>
        <dbReference type="Pfam" id="PF08281"/>
    </source>
</evidence>
<dbReference type="InterPro" id="IPR014284">
    <property type="entry name" value="RNA_pol_sigma-70_dom"/>
</dbReference>
<evidence type="ECO:0000256" key="5">
    <source>
        <dbReference type="ARBA" id="ARBA00023163"/>
    </source>
</evidence>
<dbReference type="GO" id="GO:0016987">
    <property type="term" value="F:sigma factor activity"/>
    <property type="evidence" value="ECO:0007669"/>
    <property type="project" value="UniProtKB-KW"/>
</dbReference>
<dbReference type="GO" id="GO:0006352">
    <property type="term" value="P:DNA-templated transcription initiation"/>
    <property type="evidence" value="ECO:0007669"/>
    <property type="project" value="InterPro"/>
</dbReference>
<dbReference type="InterPro" id="IPR039425">
    <property type="entry name" value="RNA_pol_sigma-70-like"/>
</dbReference>
<dbReference type="Gene3D" id="1.10.10.10">
    <property type="entry name" value="Winged helix-like DNA-binding domain superfamily/Winged helix DNA-binding domain"/>
    <property type="match status" value="1"/>
</dbReference>
<feature type="domain" description="RNA polymerase sigma-70 region 2" evidence="6">
    <location>
        <begin position="62"/>
        <end position="126"/>
    </location>
</feature>
<organism evidence="8 9">
    <name type="scientific">Rhizobium loti</name>
    <name type="common">Mesorhizobium loti</name>
    <dbReference type="NCBI Taxonomy" id="381"/>
    <lineage>
        <taxon>Bacteria</taxon>
        <taxon>Pseudomonadati</taxon>
        <taxon>Pseudomonadota</taxon>
        <taxon>Alphaproteobacteria</taxon>
        <taxon>Hyphomicrobiales</taxon>
        <taxon>Phyllobacteriaceae</taxon>
        <taxon>Mesorhizobium</taxon>
    </lineage>
</organism>